<evidence type="ECO:0000313" key="8">
    <source>
        <dbReference type="EMBL" id="MBB2195129.1"/>
    </source>
</evidence>
<dbReference type="PROSITE" id="PS51219">
    <property type="entry name" value="DPCK"/>
    <property type="match status" value="1"/>
</dbReference>
<organism evidence="7 10">
    <name type="scientific">Gluconacetobacter dulcium</name>
    <dbReference type="NCBI Taxonomy" id="2729096"/>
    <lineage>
        <taxon>Bacteria</taxon>
        <taxon>Pseudomonadati</taxon>
        <taxon>Pseudomonadota</taxon>
        <taxon>Alphaproteobacteria</taxon>
        <taxon>Acetobacterales</taxon>
        <taxon>Acetobacteraceae</taxon>
        <taxon>Gluconacetobacter</taxon>
    </lineage>
</organism>
<keyword evidence="2 5" id="KW-0547">Nucleotide-binding</keyword>
<comment type="caution">
    <text evidence="7">The sequence shown here is derived from an EMBL/GenBank/DDBJ whole genome shotgun (WGS) entry which is preliminary data.</text>
</comment>
<dbReference type="EC" id="2.7.1.24" evidence="5 6"/>
<dbReference type="PANTHER" id="PTHR10695">
    <property type="entry name" value="DEPHOSPHO-COA KINASE-RELATED"/>
    <property type="match status" value="1"/>
</dbReference>
<dbReference type="NCBIfam" id="TIGR00152">
    <property type="entry name" value="dephospho-CoA kinase"/>
    <property type="match status" value="1"/>
</dbReference>
<dbReference type="GO" id="GO:0005737">
    <property type="term" value="C:cytoplasm"/>
    <property type="evidence" value="ECO:0007669"/>
    <property type="project" value="UniProtKB-SubCell"/>
</dbReference>
<dbReference type="Pfam" id="PF01121">
    <property type="entry name" value="CoaE"/>
    <property type="match status" value="1"/>
</dbReference>
<dbReference type="HAMAP" id="MF_00376">
    <property type="entry name" value="Dephospho_CoA_kinase"/>
    <property type="match status" value="1"/>
</dbReference>
<dbReference type="EMBL" id="JABEQO010000023">
    <property type="protein sequence ID" value="MBB2165993.1"/>
    <property type="molecule type" value="Genomic_DNA"/>
</dbReference>
<comment type="pathway">
    <text evidence="5">Cofactor biosynthesis; coenzyme A biosynthesis; CoA from (R)-pantothenate: step 5/5.</text>
</comment>
<keyword evidence="5 7" id="KW-0808">Transferase</keyword>
<reference evidence="9 10" key="1">
    <citation type="submission" date="2020-04" db="EMBL/GenBank/DDBJ databases">
        <title>Description of novel Gluconacetobacter.</title>
        <authorList>
            <person name="Sombolestani A."/>
        </authorList>
    </citation>
    <scope>NUCLEOTIDE SEQUENCE [LARGE SCALE GENOMIC DNA]</scope>
    <source>
        <strain evidence="8 9">LMG 1728</strain>
        <strain evidence="7 10">LMG 1731</strain>
    </source>
</reference>
<dbReference type="Proteomes" id="UP000561077">
    <property type="component" value="Unassembled WGS sequence"/>
</dbReference>
<accession>A0A7W4INA9</accession>
<dbReference type="CDD" id="cd02022">
    <property type="entry name" value="DPCK"/>
    <property type="match status" value="1"/>
</dbReference>
<dbReference type="UniPathway" id="UPA00241">
    <property type="reaction ID" value="UER00356"/>
</dbReference>
<evidence type="ECO:0000256" key="3">
    <source>
        <dbReference type="ARBA" id="ARBA00022840"/>
    </source>
</evidence>
<evidence type="ECO:0000313" key="10">
    <source>
        <dbReference type="Proteomes" id="UP000561077"/>
    </source>
</evidence>
<comment type="subcellular location">
    <subcellularLocation>
        <location evidence="5">Cytoplasm</location>
    </subcellularLocation>
</comment>
<dbReference type="Gene3D" id="3.40.50.300">
    <property type="entry name" value="P-loop containing nucleotide triphosphate hydrolases"/>
    <property type="match status" value="1"/>
</dbReference>
<keyword evidence="9" id="KW-1185">Reference proteome</keyword>
<comment type="similarity">
    <text evidence="1 5">Belongs to the CoaE family.</text>
</comment>
<keyword evidence="5" id="KW-0963">Cytoplasm</keyword>
<evidence type="ECO:0000256" key="4">
    <source>
        <dbReference type="ARBA" id="ARBA00022993"/>
    </source>
</evidence>
<evidence type="ECO:0000256" key="1">
    <source>
        <dbReference type="ARBA" id="ARBA00009018"/>
    </source>
</evidence>
<proteinExistence type="inferred from homology"/>
<evidence type="ECO:0000256" key="2">
    <source>
        <dbReference type="ARBA" id="ARBA00022741"/>
    </source>
</evidence>
<keyword evidence="3 5" id="KW-0067">ATP-binding</keyword>
<sequence length="224" mass="24462">MRILGLTGGIGMGKSTVARMLRRAGFPVFDADAAVHALQAPGGRALPAIGRLVPDAVRDGVLDRAVLRRAAIADGAVMKGLERILHPMVRQERDRFLARARRAGHSWAVLDIPLLFETGGDRLCDRVAVVSAPPDVQIHRVARRRGMAPGEVAAVIARQMPDREKRRRADDVICTGLSRNDTVRRVRRLVARMRADAEMRMRADAGTRLCVDAGTRLCAEGKTP</sequence>
<dbReference type="GO" id="GO:0004140">
    <property type="term" value="F:dephospho-CoA kinase activity"/>
    <property type="evidence" value="ECO:0007669"/>
    <property type="project" value="UniProtKB-UniRule"/>
</dbReference>
<feature type="binding site" evidence="5">
    <location>
        <begin position="11"/>
        <end position="16"/>
    </location>
    <ligand>
        <name>ATP</name>
        <dbReference type="ChEBI" id="CHEBI:30616"/>
    </ligand>
</feature>
<comment type="function">
    <text evidence="5">Catalyzes the phosphorylation of the 3'-hydroxyl group of dephosphocoenzyme A to form coenzyme A.</text>
</comment>
<dbReference type="AlphaFoldDB" id="A0A7W4INA9"/>
<evidence type="ECO:0000256" key="5">
    <source>
        <dbReference type="HAMAP-Rule" id="MF_00376"/>
    </source>
</evidence>
<evidence type="ECO:0000256" key="6">
    <source>
        <dbReference type="NCBIfam" id="TIGR00152"/>
    </source>
</evidence>
<evidence type="ECO:0000313" key="9">
    <source>
        <dbReference type="Proteomes" id="UP000540490"/>
    </source>
</evidence>
<dbReference type="GO" id="GO:0015937">
    <property type="term" value="P:coenzyme A biosynthetic process"/>
    <property type="evidence" value="ECO:0007669"/>
    <property type="project" value="UniProtKB-UniRule"/>
</dbReference>
<name>A0A7W4INA9_9PROT</name>
<comment type="catalytic activity">
    <reaction evidence="5">
        <text>3'-dephospho-CoA + ATP = ADP + CoA + H(+)</text>
        <dbReference type="Rhea" id="RHEA:18245"/>
        <dbReference type="ChEBI" id="CHEBI:15378"/>
        <dbReference type="ChEBI" id="CHEBI:30616"/>
        <dbReference type="ChEBI" id="CHEBI:57287"/>
        <dbReference type="ChEBI" id="CHEBI:57328"/>
        <dbReference type="ChEBI" id="CHEBI:456216"/>
        <dbReference type="EC" id="2.7.1.24"/>
    </reaction>
</comment>
<protein>
    <recommendedName>
        <fullName evidence="5 6">Dephospho-CoA kinase</fullName>
        <ecNumber evidence="5 6">2.7.1.24</ecNumber>
    </recommendedName>
    <alternativeName>
        <fullName evidence="5">Dephosphocoenzyme A kinase</fullName>
    </alternativeName>
</protein>
<gene>
    <name evidence="5" type="primary">coaE</name>
    <name evidence="8" type="ORF">HLH25_16125</name>
    <name evidence="7" type="ORF">HLH26_15945</name>
</gene>
<dbReference type="Proteomes" id="UP000540490">
    <property type="component" value="Unassembled WGS sequence"/>
</dbReference>
<dbReference type="RefSeq" id="WP_182975075.1">
    <property type="nucleotide sequence ID" value="NZ_JABEQN010000023.1"/>
</dbReference>
<dbReference type="SUPFAM" id="SSF52540">
    <property type="entry name" value="P-loop containing nucleoside triphosphate hydrolases"/>
    <property type="match status" value="1"/>
</dbReference>
<dbReference type="PANTHER" id="PTHR10695:SF46">
    <property type="entry name" value="BIFUNCTIONAL COENZYME A SYNTHASE-RELATED"/>
    <property type="match status" value="1"/>
</dbReference>
<keyword evidence="5 7" id="KW-0418">Kinase</keyword>
<dbReference type="EMBL" id="JABEQN010000023">
    <property type="protein sequence ID" value="MBB2195129.1"/>
    <property type="molecule type" value="Genomic_DNA"/>
</dbReference>
<dbReference type="InterPro" id="IPR001977">
    <property type="entry name" value="Depp_CoAkinase"/>
</dbReference>
<evidence type="ECO:0000313" key="7">
    <source>
        <dbReference type="EMBL" id="MBB2165993.1"/>
    </source>
</evidence>
<dbReference type="GO" id="GO:0005524">
    <property type="term" value="F:ATP binding"/>
    <property type="evidence" value="ECO:0007669"/>
    <property type="project" value="UniProtKB-UniRule"/>
</dbReference>
<keyword evidence="4 5" id="KW-0173">Coenzyme A biosynthesis</keyword>
<dbReference type="InterPro" id="IPR027417">
    <property type="entry name" value="P-loop_NTPase"/>
</dbReference>